<proteinExistence type="predicted"/>
<feature type="chain" id="PRO_5043955529" description="SEA domain-containing protein" evidence="1">
    <location>
        <begin position="23"/>
        <end position="483"/>
    </location>
</feature>
<dbReference type="PROSITE" id="PS50024">
    <property type="entry name" value="SEA"/>
    <property type="match status" value="2"/>
</dbReference>
<evidence type="ECO:0000259" key="2">
    <source>
        <dbReference type="PROSITE" id="PS50024"/>
    </source>
</evidence>
<reference evidence="3" key="1">
    <citation type="submission" date="2020-10" db="EMBL/GenBank/DDBJ databases">
        <title>Chromosome-scale genome assembly of the Allis shad, Alosa alosa.</title>
        <authorList>
            <person name="Margot Z."/>
            <person name="Christophe K."/>
            <person name="Cabau C."/>
            <person name="Louis A."/>
            <person name="Berthelot C."/>
            <person name="Parey E."/>
            <person name="Roest Crollius H."/>
            <person name="Montfort J."/>
            <person name="Robinson-Rechavi M."/>
            <person name="Bucao C."/>
            <person name="Bouchez O."/>
            <person name="Gislard M."/>
            <person name="Lluch J."/>
            <person name="Milhes M."/>
            <person name="Lampietro C."/>
            <person name="Lopez Roques C."/>
            <person name="Donnadieu C."/>
            <person name="Braasch I."/>
            <person name="Desvignes T."/>
            <person name="Postlethwait J."/>
            <person name="Bobe J."/>
            <person name="Guiguen Y."/>
        </authorList>
    </citation>
    <scope>NUCLEOTIDE SEQUENCE</scope>
    <source>
        <strain evidence="3">M-15738</strain>
        <tissue evidence="3">Blood</tissue>
    </source>
</reference>
<keyword evidence="1" id="KW-0732">Signal</keyword>
<dbReference type="EMBL" id="JADWDJ010000019">
    <property type="protein sequence ID" value="KAG5265597.1"/>
    <property type="molecule type" value="Genomic_DNA"/>
</dbReference>
<sequence length="483" mass="53270">MWKRAATVIVVILASHYGMVQSTTTRATQSTTLFQPALNNSQSVEFQQQARTIENACDLIYRLRYQSRFLRTVVTAFRLSRNRMDNVETDVNLVFNDTSPERLPESSDVVETLAKAINDSTSGFNLTVVPGSISVTSEPRSRAMPQFRTNGTFIADLSVSTSEAFRARASLIKTELEPFFVEDFQPDFISLTPTSFSNGSIIHMTDIIVTANSTFPRDMQMIATLTRAAESGNLSITIISISGTALTDPQSVEFQQQARPIENACDLIYRLRYESRFLRTVVTAFRLSRNRMDNVETDVDLVFNDTSPEPLPESSDVVETLANALNDSTSGFNLTVVPGSISVTSEPRSRAIPQFRTNDTFIADLSVSTSEAFRARASLIKTELEPFFVDDFQPDFISLTPTSFSNGSIIHMTNITVTTNSPFPSDMQIIATLTRAAESGNLSITIISINGTDTAVSGEISNKINLLIAFGLTLLSLYVALPW</sequence>
<feature type="signal peptide" evidence="1">
    <location>
        <begin position="1"/>
        <end position="22"/>
    </location>
</feature>
<organism evidence="3 4">
    <name type="scientific">Alosa alosa</name>
    <name type="common">allis shad</name>
    <dbReference type="NCBI Taxonomy" id="278164"/>
    <lineage>
        <taxon>Eukaryota</taxon>
        <taxon>Metazoa</taxon>
        <taxon>Chordata</taxon>
        <taxon>Craniata</taxon>
        <taxon>Vertebrata</taxon>
        <taxon>Euteleostomi</taxon>
        <taxon>Actinopterygii</taxon>
        <taxon>Neopterygii</taxon>
        <taxon>Teleostei</taxon>
        <taxon>Clupei</taxon>
        <taxon>Clupeiformes</taxon>
        <taxon>Clupeoidei</taxon>
        <taxon>Clupeidae</taxon>
        <taxon>Alosa</taxon>
    </lineage>
</organism>
<dbReference type="InterPro" id="IPR000082">
    <property type="entry name" value="SEA_dom"/>
</dbReference>
<gene>
    <name evidence="3" type="ORF">AALO_G00244240</name>
</gene>
<accession>A0AAV6FWR0</accession>
<feature type="domain" description="SEA" evidence="2">
    <location>
        <begin position="21"/>
        <end position="140"/>
    </location>
</feature>
<dbReference type="Pfam" id="PF01390">
    <property type="entry name" value="SEA"/>
    <property type="match status" value="2"/>
</dbReference>
<evidence type="ECO:0000256" key="1">
    <source>
        <dbReference type="SAM" id="SignalP"/>
    </source>
</evidence>
<dbReference type="Proteomes" id="UP000823561">
    <property type="component" value="Chromosome 19"/>
</dbReference>
<dbReference type="AlphaFoldDB" id="A0AAV6FWR0"/>
<comment type="caution">
    <text evidence="3">The sequence shown here is derived from an EMBL/GenBank/DDBJ whole genome shotgun (WGS) entry which is preliminary data.</text>
</comment>
<protein>
    <recommendedName>
        <fullName evidence="2">SEA domain-containing protein</fullName>
    </recommendedName>
</protein>
<name>A0AAV6FWR0_9TELE</name>
<evidence type="ECO:0000313" key="4">
    <source>
        <dbReference type="Proteomes" id="UP000823561"/>
    </source>
</evidence>
<dbReference type="InterPro" id="IPR036364">
    <property type="entry name" value="SEA_dom_sf"/>
</dbReference>
<dbReference type="SUPFAM" id="SSF82671">
    <property type="entry name" value="SEA domain"/>
    <property type="match status" value="2"/>
</dbReference>
<evidence type="ECO:0000313" key="3">
    <source>
        <dbReference type="EMBL" id="KAG5265597.1"/>
    </source>
</evidence>
<dbReference type="Gene3D" id="3.30.70.960">
    <property type="entry name" value="SEA domain"/>
    <property type="match status" value="2"/>
</dbReference>
<keyword evidence="4" id="KW-1185">Reference proteome</keyword>
<feature type="domain" description="SEA" evidence="2">
    <location>
        <begin position="228"/>
        <end position="348"/>
    </location>
</feature>